<dbReference type="EMBL" id="JBHUHQ010000021">
    <property type="protein sequence ID" value="MFD2046071.1"/>
    <property type="molecule type" value="Genomic_DNA"/>
</dbReference>
<dbReference type="InterPro" id="IPR024185">
    <property type="entry name" value="FTHF_cligase-like_sf"/>
</dbReference>
<dbReference type="EC" id="6.3.3.2" evidence="4"/>
<dbReference type="PANTHER" id="PTHR23407">
    <property type="entry name" value="ATPASE INHIBITOR/5-FORMYLTETRAHYDROFOLATE CYCLO-LIGASE"/>
    <property type="match status" value="1"/>
</dbReference>
<evidence type="ECO:0000313" key="5">
    <source>
        <dbReference type="EMBL" id="MFD2046071.1"/>
    </source>
</evidence>
<comment type="caution">
    <text evidence="5">The sequence shown here is derived from an EMBL/GenBank/DDBJ whole genome shotgun (WGS) entry which is preliminary data.</text>
</comment>
<evidence type="ECO:0000256" key="3">
    <source>
        <dbReference type="ARBA" id="ARBA00022840"/>
    </source>
</evidence>
<evidence type="ECO:0000313" key="6">
    <source>
        <dbReference type="Proteomes" id="UP001597383"/>
    </source>
</evidence>
<sequence length="189" mass="21924">MSKEKLRKAMIHKLKNINNENKKIIEQRLLHQLIRTDLWKQARTIGITVSQGFEWDTKSIIQSGWNEGKKMLVPKCIPSQKRLQFYELHHFDQLEMVYYNLLEPNPEKTKIADLSEIDLLIVPGLLFDKFGYRIGFGGGYYDRLLESYGGETVSLVSDMQFIDAMPTEKFDIPVKNLITETGIKEVIST</sequence>
<protein>
    <recommendedName>
        <fullName evidence="4">5-formyltetrahydrofolate cyclo-ligase</fullName>
        <ecNumber evidence="4">6.3.3.2</ecNumber>
    </recommendedName>
</protein>
<dbReference type="Gene3D" id="3.40.50.10420">
    <property type="entry name" value="NagB/RpiA/CoA transferase-like"/>
    <property type="match status" value="1"/>
</dbReference>
<proteinExistence type="inferred from homology"/>
<dbReference type="PANTHER" id="PTHR23407:SF1">
    <property type="entry name" value="5-FORMYLTETRAHYDROFOLATE CYCLO-LIGASE"/>
    <property type="match status" value="1"/>
</dbReference>
<dbReference type="InterPro" id="IPR002698">
    <property type="entry name" value="FTHF_cligase"/>
</dbReference>
<comment type="similarity">
    <text evidence="1 4">Belongs to the 5-formyltetrahydrofolate cyclo-ligase family.</text>
</comment>
<dbReference type="Proteomes" id="UP001597383">
    <property type="component" value="Unassembled WGS sequence"/>
</dbReference>
<dbReference type="InterPro" id="IPR037171">
    <property type="entry name" value="NagB/RpiA_transferase-like"/>
</dbReference>
<keyword evidence="4" id="KW-0460">Magnesium</keyword>
<keyword evidence="3 4" id="KW-0067">ATP-binding</keyword>
<keyword evidence="6" id="KW-1185">Reference proteome</keyword>
<name>A0ABW4W4C7_9BACI</name>
<dbReference type="NCBIfam" id="TIGR02727">
    <property type="entry name" value="MTHFS_bact"/>
    <property type="match status" value="1"/>
</dbReference>
<comment type="catalytic activity">
    <reaction evidence="4">
        <text>(6S)-5-formyl-5,6,7,8-tetrahydrofolate + ATP = (6R)-5,10-methenyltetrahydrofolate + ADP + phosphate</text>
        <dbReference type="Rhea" id="RHEA:10488"/>
        <dbReference type="ChEBI" id="CHEBI:30616"/>
        <dbReference type="ChEBI" id="CHEBI:43474"/>
        <dbReference type="ChEBI" id="CHEBI:57455"/>
        <dbReference type="ChEBI" id="CHEBI:57457"/>
        <dbReference type="ChEBI" id="CHEBI:456216"/>
        <dbReference type="EC" id="6.3.3.2"/>
    </reaction>
</comment>
<evidence type="ECO:0000256" key="2">
    <source>
        <dbReference type="ARBA" id="ARBA00022741"/>
    </source>
</evidence>
<dbReference type="Pfam" id="PF01812">
    <property type="entry name" value="5-FTHF_cyc-lig"/>
    <property type="match status" value="1"/>
</dbReference>
<dbReference type="SUPFAM" id="SSF100950">
    <property type="entry name" value="NagB/RpiA/CoA transferase-like"/>
    <property type="match status" value="1"/>
</dbReference>
<organism evidence="5 6">
    <name type="scientific">Ornithinibacillus salinisoli</name>
    <dbReference type="NCBI Taxonomy" id="1848459"/>
    <lineage>
        <taxon>Bacteria</taxon>
        <taxon>Bacillati</taxon>
        <taxon>Bacillota</taxon>
        <taxon>Bacilli</taxon>
        <taxon>Bacillales</taxon>
        <taxon>Bacillaceae</taxon>
        <taxon>Ornithinibacillus</taxon>
    </lineage>
</organism>
<evidence type="ECO:0000256" key="1">
    <source>
        <dbReference type="ARBA" id="ARBA00010638"/>
    </source>
</evidence>
<gene>
    <name evidence="5" type="ORF">ACFSJF_17470</name>
</gene>
<keyword evidence="4" id="KW-0479">Metal-binding</keyword>
<dbReference type="PIRSF" id="PIRSF006806">
    <property type="entry name" value="FTHF_cligase"/>
    <property type="match status" value="1"/>
</dbReference>
<dbReference type="GO" id="GO:0030272">
    <property type="term" value="F:5-formyltetrahydrofolate cyclo-ligase activity"/>
    <property type="evidence" value="ECO:0007669"/>
    <property type="project" value="UniProtKB-EC"/>
</dbReference>
<evidence type="ECO:0000256" key="4">
    <source>
        <dbReference type="RuleBase" id="RU361279"/>
    </source>
</evidence>
<keyword evidence="5" id="KW-0436">Ligase</keyword>
<dbReference type="RefSeq" id="WP_377556987.1">
    <property type="nucleotide sequence ID" value="NZ_JBHUHQ010000021.1"/>
</dbReference>
<accession>A0ABW4W4C7</accession>
<keyword evidence="2 4" id="KW-0547">Nucleotide-binding</keyword>
<comment type="cofactor">
    <cofactor evidence="4">
        <name>Mg(2+)</name>
        <dbReference type="ChEBI" id="CHEBI:18420"/>
    </cofactor>
</comment>
<reference evidence="6" key="1">
    <citation type="journal article" date="2019" name="Int. J. Syst. Evol. Microbiol.">
        <title>The Global Catalogue of Microorganisms (GCM) 10K type strain sequencing project: providing services to taxonomists for standard genome sequencing and annotation.</title>
        <authorList>
            <consortium name="The Broad Institute Genomics Platform"/>
            <consortium name="The Broad Institute Genome Sequencing Center for Infectious Disease"/>
            <person name="Wu L."/>
            <person name="Ma J."/>
        </authorList>
    </citation>
    <scope>NUCLEOTIDE SEQUENCE [LARGE SCALE GENOMIC DNA]</scope>
    <source>
        <strain evidence="6">R28</strain>
    </source>
</reference>